<dbReference type="PANTHER" id="PTHR32071:SF57">
    <property type="entry name" value="C4-DICARBOXYLATE TRANSPORT TRANSCRIPTIONAL REGULATORY PROTEIN DCTD"/>
    <property type="match status" value="1"/>
</dbReference>
<dbReference type="InterPro" id="IPR035965">
    <property type="entry name" value="PAS-like_dom_sf"/>
</dbReference>
<name>A0A511ZES6_9BACI</name>
<dbReference type="STRING" id="582851.GCA_900162665_02855"/>
<dbReference type="SUPFAM" id="SSF55785">
    <property type="entry name" value="PYP-like sensor domain (PAS domain)"/>
    <property type="match status" value="1"/>
</dbReference>
<feature type="domain" description="PAS" evidence="4">
    <location>
        <begin position="212"/>
        <end position="265"/>
    </location>
</feature>
<organism evidence="5 6">
    <name type="scientific">Oceanobacillus sojae</name>
    <dbReference type="NCBI Taxonomy" id="582851"/>
    <lineage>
        <taxon>Bacteria</taxon>
        <taxon>Bacillati</taxon>
        <taxon>Bacillota</taxon>
        <taxon>Bacilli</taxon>
        <taxon>Bacillales</taxon>
        <taxon>Bacillaceae</taxon>
        <taxon>Oceanobacillus</taxon>
    </lineage>
</organism>
<dbReference type="InterPro" id="IPR002078">
    <property type="entry name" value="Sigma_54_int"/>
</dbReference>
<evidence type="ECO:0000256" key="1">
    <source>
        <dbReference type="ARBA" id="ARBA00022741"/>
    </source>
</evidence>
<proteinExistence type="predicted"/>
<dbReference type="AlphaFoldDB" id="A0A511ZES6"/>
<dbReference type="InterPro" id="IPR027417">
    <property type="entry name" value="P-loop_NTPase"/>
</dbReference>
<dbReference type="Gene3D" id="1.10.10.10">
    <property type="entry name" value="Winged helix-like DNA-binding domain superfamily/Winged helix DNA-binding domain"/>
    <property type="match status" value="1"/>
</dbReference>
<dbReference type="InterPro" id="IPR000014">
    <property type="entry name" value="PAS"/>
</dbReference>
<evidence type="ECO:0000259" key="3">
    <source>
        <dbReference type="PROSITE" id="PS50045"/>
    </source>
</evidence>
<dbReference type="NCBIfam" id="TIGR00229">
    <property type="entry name" value="sensory_box"/>
    <property type="match status" value="1"/>
</dbReference>
<accession>A0A511ZES6</accession>
<dbReference type="InterPro" id="IPR013767">
    <property type="entry name" value="PAS_fold"/>
</dbReference>
<dbReference type="SUPFAM" id="SSF52540">
    <property type="entry name" value="P-loop containing nucleoside triphosphate hydrolases"/>
    <property type="match status" value="1"/>
</dbReference>
<dbReference type="PANTHER" id="PTHR32071">
    <property type="entry name" value="TRANSCRIPTIONAL REGULATORY PROTEIN"/>
    <property type="match status" value="1"/>
</dbReference>
<dbReference type="PROSITE" id="PS50112">
    <property type="entry name" value="PAS"/>
    <property type="match status" value="1"/>
</dbReference>
<dbReference type="Gene3D" id="1.10.8.60">
    <property type="match status" value="1"/>
</dbReference>
<dbReference type="Pfam" id="PF00989">
    <property type="entry name" value="PAS"/>
    <property type="match status" value="1"/>
</dbReference>
<dbReference type="PROSITE" id="PS50045">
    <property type="entry name" value="SIGMA54_INTERACT_4"/>
    <property type="match status" value="1"/>
</dbReference>
<dbReference type="FunFam" id="3.40.50.300:FF:000006">
    <property type="entry name" value="DNA-binding transcriptional regulator NtrC"/>
    <property type="match status" value="1"/>
</dbReference>
<dbReference type="PROSITE" id="PS00676">
    <property type="entry name" value="SIGMA54_INTERACT_2"/>
    <property type="match status" value="1"/>
</dbReference>
<feature type="domain" description="Sigma-54 factor interaction" evidence="3">
    <location>
        <begin position="341"/>
        <end position="566"/>
    </location>
</feature>
<keyword evidence="2" id="KW-0067">ATP-binding</keyword>
<dbReference type="InterPro" id="IPR025943">
    <property type="entry name" value="Sigma_54_int_dom_ATP-bd_2"/>
</dbReference>
<comment type="caution">
    <text evidence="5">The sequence shown here is derived from an EMBL/GenBank/DDBJ whole genome shotgun (WGS) entry which is preliminary data.</text>
</comment>
<dbReference type="Pfam" id="PF25601">
    <property type="entry name" value="AAA_lid_14"/>
    <property type="match status" value="1"/>
</dbReference>
<evidence type="ECO:0000256" key="2">
    <source>
        <dbReference type="ARBA" id="ARBA00022840"/>
    </source>
</evidence>
<dbReference type="RefSeq" id="WP_147208647.1">
    <property type="nucleotide sequence ID" value="NZ_BJYM01000002.1"/>
</dbReference>
<dbReference type="InterPro" id="IPR003593">
    <property type="entry name" value="AAA+_ATPase"/>
</dbReference>
<keyword evidence="1" id="KW-0547">Nucleotide-binding</keyword>
<dbReference type="InterPro" id="IPR025662">
    <property type="entry name" value="Sigma_54_int_dom_ATP-bd_1"/>
</dbReference>
<reference evidence="5 6" key="1">
    <citation type="submission" date="2019-07" db="EMBL/GenBank/DDBJ databases">
        <title>Whole genome shotgun sequence of Oceanobacillus sojae NBRC 105379.</title>
        <authorList>
            <person name="Hosoyama A."/>
            <person name="Uohara A."/>
            <person name="Ohji S."/>
            <person name="Ichikawa N."/>
        </authorList>
    </citation>
    <scope>NUCLEOTIDE SEQUENCE [LARGE SCALE GENOMIC DNA]</scope>
    <source>
        <strain evidence="5 6">NBRC 105379</strain>
    </source>
</reference>
<dbReference type="PROSITE" id="PS00675">
    <property type="entry name" value="SIGMA54_INTERACT_1"/>
    <property type="match status" value="1"/>
</dbReference>
<gene>
    <name evidence="5" type="ORF">OSO01_06500</name>
</gene>
<dbReference type="EMBL" id="BJYM01000002">
    <property type="protein sequence ID" value="GEN85911.1"/>
    <property type="molecule type" value="Genomic_DNA"/>
</dbReference>
<keyword evidence="6" id="KW-1185">Reference proteome</keyword>
<dbReference type="Proteomes" id="UP000321558">
    <property type="component" value="Unassembled WGS sequence"/>
</dbReference>
<protein>
    <submittedName>
        <fullName evidence="5">Fis family transcriptional regulator</fullName>
    </submittedName>
</protein>
<dbReference type="OrthoDB" id="9771372at2"/>
<evidence type="ECO:0000259" key="4">
    <source>
        <dbReference type="PROSITE" id="PS50112"/>
    </source>
</evidence>
<dbReference type="Gene3D" id="3.40.50.300">
    <property type="entry name" value="P-loop containing nucleotide triphosphate hydrolases"/>
    <property type="match status" value="1"/>
</dbReference>
<dbReference type="SMART" id="SM00091">
    <property type="entry name" value="PAS"/>
    <property type="match status" value="1"/>
</dbReference>
<evidence type="ECO:0000313" key="5">
    <source>
        <dbReference type="EMBL" id="GEN85911.1"/>
    </source>
</evidence>
<dbReference type="Pfam" id="PF00158">
    <property type="entry name" value="Sigma54_activat"/>
    <property type="match status" value="1"/>
</dbReference>
<dbReference type="Gene3D" id="3.30.450.20">
    <property type="entry name" value="PAS domain"/>
    <property type="match status" value="1"/>
</dbReference>
<evidence type="ECO:0000313" key="6">
    <source>
        <dbReference type="Proteomes" id="UP000321558"/>
    </source>
</evidence>
<dbReference type="SMART" id="SM00382">
    <property type="entry name" value="AAA"/>
    <property type="match status" value="1"/>
</dbReference>
<dbReference type="InterPro" id="IPR036388">
    <property type="entry name" value="WH-like_DNA-bd_sf"/>
</dbReference>
<sequence>MSNPVILILTKEIDLYYTFRDNIREVFGNEIRLRSNHFLPVHLEDVDLILSSAPDSLVEDFIDFEKTKAPMLIANRSIDFKKLEKLFELPKATRCLLVSNDEAIAYESVTMLKYLGFDYLDFYAYSPDMENPPDMKGIDVAITHGLANLVPAELEAVIDLGNRRLDLSTLFDISKILKCNFDHAHHITMGYVKNFARIGRELANSVRNENYINSSLQAVLNAVQDGVVFIDSGGHVSLFNEEAGNILGIDGQDVLHKHYADVLHEFQIDKVMETKQPIPRQLIQVHGMNLLVTLNPILLDEAFSGIVLVFQDVTHVERMEQEIRKKKLQTGLTTKYSFDDNIGNGHMITETQHIAKRLARSDYTILITGESGTGKEIFAQSIHEYSSRNKGPFVAVNFAGISESLAESELFGYEEGAFTGARKGGKAGLFELAQNGTIFLDEIGDAPLKIQAAILRVLQERQVMRVGGNKVIPINVRIIAATNKNLEEMVRNGEFRDDLFYRLNQLPLRIPSLSERREDIPDLIKYFLAQKNSQLNFPSDVMEQLSSYRWPGNIRELESLVTYLSVIVNGPEVSLADLPSKMKDNLFTDVQTDKIIRLLKHSGDINLFKNILECLSITENENTGIGRSTLQAMLSDKISESRLRTKLEVLKKYGLIETGIKKQGTRITELGAKMIKLI</sequence>
<dbReference type="InterPro" id="IPR058031">
    <property type="entry name" value="AAA_lid_NorR"/>
</dbReference>
<dbReference type="CDD" id="cd00130">
    <property type="entry name" value="PAS"/>
    <property type="match status" value="1"/>
</dbReference>
<dbReference type="GO" id="GO:0006355">
    <property type="term" value="P:regulation of DNA-templated transcription"/>
    <property type="evidence" value="ECO:0007669"/>
    <property type="project" value="InterPro"/>
</dbReference>
<dbReference type="GO" id="GO:0005524">
    <property type="term" value="F:ATP binding"/>
    <property type="evidence" value="ECO:0007669"/>
    <property type="project" value="UniProtKB-KW"/>
</dbReference>
<dbReference type="CDD" id="cd00009">
    <property type="entry name" value="AAA"/>
    <property type="match status" value="1"/>
</dbReference>